<keyword evidence="1" id="KW-0472">Membrane</keyword>
<comment type="caution">
    <text evidence="2">The sequence shown here is derived from an EMBL/GenBank/DDBJ whole genome shotgun (WGS) entry which is preliminary data.</text>
</comment>
<gene>
    <name evidence="2" type="ORF">DES52_1226</name>
</gene>
<dbReference type="EMBL" id="QJSX01000022">
    <property type="protein sequence ID" value="PYE49460.1"/>
    <property type="molecule type" value="Genomic_DNA"/>
</dbReference>
<name>A0A318SCN3_9DEIO</name>
<accession>A0A318SCN3</accession>
<dbReference type="AlphaFoldDB" id="A0A318SCN3"/>
<dbReference type="Proteomes" id="UP000248326">
    <property type="component" value="Unassembled WGS sequence"/>
</dbReference>
<reference evidence="2 3" key="1">
    <citation type="submission" date="2018-06" db="EMBL/GenBank/DDBJ databases">
        <title>Genomic Encyclopedia of Type Strains, Phase IV (KMG-IV): sequencing the most valuable type-strain genomes for metagenomic binning, comparative biology and taxonomic classification.</title>
        <authorList>
            <person name="Goeker M."/>
        </authorList>
    </citation>
    <scope>NUCLEOTIDE SEQUENCE [LARGE SCALE GENOMIC DNA]</scope>
    <source>
        <strain evidence="2 3">DSM 18048</strain>
    </source>
</reference>
<evidence type="ECO:0000313" key="2">
    <source>
        <dbReference type="EMBL" id="PYE49460.1"/>
    </source>
</evidence>
<evidence type="ECO:0000313" key="3">
    <source>
        <dbReference type="Proteomes" id="UP000248326"/>
    </source>
</evidence>
<proteinExistence type="predicted"/>
<sequence>MNAKTKGVLLALISVIMAVNVALIIFVPTFSERAASPTPSEPPPAMAPPEAAEMPDYVEALRALRDIWSPNEPVRSVTTDAYDAPMGT</sequence>
<keyword evidence="1" id="KW-0812">Transmembrane</keyword>
<feature type="transmembrane region" description="Helical" evidence="1">
    <location>
        <begin position="7"/>
        <end position="30"/>
    </location>
</feature>
<protein>
    <submittedName>
        <fullName evidence="2">Uncharacterized protein</fullName>
    </submittedName>
</protein>
<keyword evidence="1" id="KW-1133">Transmembrane helix</keyword>
<organism evidence="2 3">
    <name type="scientific">Deinococcus yavapaiensis KR-236</name>
    <dbReference type="NCBI Taxonomy" id="694435"/>
    <lineage>
        <taxon>Bacteria</taxon>
        <taxon>Thermotogati</taxon>
        <taxon>Deinococcota</taxon>
        <taxon>Deinococci</taxon>
        <taxon>Deinococcales</taxon>
        <taxon>Deinococcaceae</taxon>
        <taxon>Deinococcus</taxon>
    </lineage>
</organism>
<dbReference type="RefSeq" id="WP_110888611.1">
    <property type="nucleotide sequence ID" value="NZ_QJSX01000022.1"/>
</dbReference>
<evidence type="ECO:0000256" key="1">
    <source>
        <dbReference type="SAM" id="Phobius"/>
    </source>
</evidence>
<keyword evidence="3" id="KW-1185">Reference proteome</keyword>